<evidence type="ECO:0000313" key="10">
    <source>
        <dbReference type="EMBL" id="GAA0370684.1"/>
    </source>
</evidence>
<organism evidence="10 11">
    <name type="scientific">Streptomyces blastmyceticus</name>
    <dbReference type="NCBI Taxonomy" id="68180"/>
    <lineage>
        <taxon>Bacteria</taxon>
        <taxon>Bacillati</taxon>
        <taxon>Actinomycetota</taxon>
        <taxon>Actinomycetes</taxon>
        <taxon>Kitasatosporales</taxon>
        <taxon>Streptomycetaceae</taxon>
        <taxon>Streptomyces</taxon>
    </lineage>
</organism>
<comment type="caution">
    <text evidence="10">The sequence shown here is derived from an EMBL/GenBank/DDBJ whole genome shotgun (WGS) entry which is preliminary data.</text>
</comment>
<dbReference type="PROSITE" id="PS00108">
    <property type="entry name" value="PROTEIN_KINASE_ST"/>
    <property type="match status" value="1"/>
</dbReference>
<keyword evidence="2" id="KW-0723">Serine/threonine-protein kinase</keyword>
<dbReference type="InterPro" id="IPR008271">
    <property type="entry name" value="Ser/Thr_kinase_AS"/>
</dbReference>
<evidence type="ECO:0000259" key="9">
    <source>
        <dbReference type="PROSITE" id="PS50011"/>
    </source>
</evidence>
<accession>A0ABN0XR27</accession>
<dbReference type="SMART" id="SM00220">
    <property type="entry name" value="S_TKc"/>
    <property type="match status" value="1"/>
</dbReference>
<dbReference type="PROSITE" id="PS50011">
    <property type="entry name" value="PROTEIN_KINASE_DOM"/>
    <property type="match status" value="1"/>
</dbReference>
<sequence length="337" mass="37651">MDMKEIEEIGNVEKRYEVLDMVGDGGQGDLFLGRDRRIGERVALKLQKARDLGPESDFSWAGRRLLEEGSRMMMLTGIQAIPEIVATGTHRGRRCLVMEFVEGRQLQNVLLAARPVRHPGSIASVIGQLCEILREVHDRNLVHCDLKPENVIVQPDGRLRLIDMGHAIMADEETSCERGTRGWASPEQSDACPSGLTRRADIFGLGCILLEMTVMRLPYGGLEERAEPGAPVLPADLLGKLPPEFASLALWMVRWEAEERPADVREVFDRLRPYLPRLGSRRPSKRLHPDPTEYYRTASASAVTARRWSPAGRITSALPATLGLHLRLHRPSVHAAQ</sequence>
<dbReference type="SUPFAM" id="SSF56112">
    <property type="entry name" value="Protein kinase-like (PK-like)"/>
    <property type="match status" value="1"/>
</dbReference>
<dbReference type="Gene3D" id="1.10.510.10">
    <property type="entry name" value="Transferase(Phosphotransferase) domain 1"/>
    <property type="match status" value="1"/>
</dbReference>
<dbReference type="EMBL" id="BAAABW010000027">
    <property type="protein sequence ID" value="GAA0370684.1"/>
    <property type="molecule type" value="Genomic_DNA"/>
</dbReference>
<gene>
    <name evidence="10" type="ORF">GCM10010319_55850</name>
</gene>
<name>A0ABN0XR27_9ACTN</name>
<comment type="catalytic activity">
    <reaction evidence="8">
        <text>L-seryl-[protein] + ATP = O-phospho-L-seryl-[protein] + ADP + H(+)</text>
        <dbReference type="Rhea" id="RHEA:17989"/>
        <dbReference type="Rhea" id="RHEA-COMP:9863"/>
        <dbReference type="Rhea" id="RHEA-COMP:11604"/>
        <dbReference type="ChEBI" id="CHEBI:15378"/>
        <dbReference type="ChEBI" id="CHEBI:29999"/>
        <dbReference type="ChEBI" id="CHEBI:30616"/>
        <dbReference type="ChEBI" id="CHEBI:83421"/>
        <dbReference type="ChEBI" id="CHEBI:456216"/>
        <dbReference type="EC" id="2.7.11.1"/>
    </reaction>
</comment>
<evidence type="ECO:0000256" key="1">
    <source>
        <dbReference type="ARBA" id="ARBA00012513"/>
    </source>
</evidence>
<protein>
    <recommendedName>
        <fullName evidence="1">non-specific serine/threonine protein kinase</fullName>
        <ecNumber evidence="1">2.7.11.1</ecNumber>
    </recommendedName>
</protein>
<proteinExistence type="predicted"/>
<keyword evidence="11" id="KW-1185">Reference proteome</keyword>
<evidence type="ECO:0000313" key="11">
    <source>
        <dbReference type="Proteomes" id="UP001500063"/>
    </source>
</evidence>
<keyword evidence="5" id="KW-0418">Kinase</keyword>
<evidence type="ECO:0000256" key="5">
    <source>
        <dbReference type="ARBA" id="ARBA00022777"/>
    </source>
</evidence>
<dbReference type="CDD" id="cd14014">
    <property type="entry name" value="STKc_PknB_like"/>
    <property type="match status" value="1"/>
</dbReference>
<evidence type="ECO:0000256" key="2">
    <source>
        <dbReference type="ARBA" id="ARBA00022527"/>
    </source>
</evidence>
<dbReference type="PANTHER" id="PTHR24363:SF0">
    <property type="entry name" value="SERINE_THREONINE KINASE LIKE DOMAIN CONTAINING 1"/>
    <property type="match status" value="1"/>
</dbReference>
<keyword evidence="3" id="KW-0808">Transferase</keyword>
<reference evidence="10 11" key="1">
    <citation type="journal article" date="2019" name="Int. J. Syst. Evol. Microbiol.">
        <title>The Global Catalogue of Microorganisms (GCM) 10K type strain sequencing project: providing services to taxonomists for standard genome sequencing and annotation.</title>
        <authorList>
            <consortium name="The Broad Institute Genomics Platform"/>
            <consortium name="The Broad Institute Genome Sequencing Center for Infectious Disease"/>
            <person name="Wu L."/>
            <person name="Ma J."/>
        </authorList>
    </citation>
    <scope>NUCLEOTIDE SEQUENCE [LARGE SCALE GENOMIC DNA]</scope>
    <source>
        <strain evidence="10 11">JCM 4565</strain>
    </source>
</reference>
<evidence type="ECO:0000256" key="7">
    <source>
        <dbReference type="ARBA" id="ARBA00047899"/>
    </source>
</evidence>
<dbReference type="InterPro" id="IPR000719">
    <property type="entry name" value="Prot_kinase_dom"/>
</dbReference>
<comment type="catalytic activity">
    <reaction evidence="7">
        <text>L-threonyl-[protein] + ATP = O-phospho-L-threonyl-[protein] + ADP + H(+)</text>
        <dbReference type="Rhea" id="RHEA:46608"/>
        <dbReference type="Rhea" id="RHEA-COMP:11060"/>
        <dbReference type="Rhea" id="RHEA-COMP:11605"/>
        <dbReference type="ChEBI" id="CHEBI:15378"/>
        <dbReference type="ChEBI" id="CHEBI:30013"/>
        <dbReference type="ChEBI" id="CHEBI:30616"/>
        <dbReference type="ChEBI" id="CHEBI:61977"/>
        <dbReference type="ChEBI" id="CHEBI:456216"/>
        <dbReference type="EC" id="2.7.11.1"/>
    </reaction>
</comment>
<keyword evidence="6" id="KW-0067">ATP-binding</keyword>
<evidence type="ECO:0000256" key="8">
    <source>
        <dbReference type="ARBA" id="ARBA00048679"/>
    </source>
</evidence>
<feature type="domain" description="Protein kinase" evidence="9">
    <location>
        <begin position="16"/>
        <end position="275"/>
    </location>
</feature>
<dbReference type="EC" id="2.7.11.1" evidence="1"/>
<evidence type="ECO:0000256" key="6">
    <source>
        <dbReference type="ARBA" id="ARBA00022840"/>
    </source>
</evidence>
<dbReference type="Pfam" id="PF00069">
    <property type="entry name" value="Pkinase"/>
    <property type="match status" value="1"/>
</dbReference>
<evidence type="ECO:0000256" key="3">
    <source>
        <dbReference type="ARBA" id="ARBA00022679"/>
    </source>
</evidence>
<dbReference type="PANTHER" id="PTHR24363">
    <property type="entry name" value="SERINE/THREONINE PROTEIN KINASE"/>
    <property type="match status" value="1"/>
</dbReference>
<dbReference type="Gene3D" id="3.30.200.20">
    <property type="entry name" value="Phosphorylase Kinase, domain 1"/>
    <property type="match status" value="1"/>
</dbReference>
<dbReference type="Proteomes" id="UP001500063">
    <property type="component" value="Unassembled WGS sequence"/>
</dbReference>
<keyword evidence="4" id="KW-0547">Nucleotide-binding</keyword>
<dbReference type="InterPro" id="IPR011009">
    <property type="entry name" value="Kinase-like_dom_sf"/>
</dbReference>
<evidence type="ECO:0000256" key="4">
    <source>
        <dbReference type="ARBA" id="ARBA00022741"/>
    </source>
</evidence>